<dbReference type="AlphaFoldDB" id="A0A8H5G217"/>
<dbReference type="EMBL" id="JAACJO010000006">
    <property type="protein sequence ID" value="KAF5356882.1"/>
    <property type="molecule type" value="Genomic_DNA"/>
</dbReference>
<dbReference type="GO" id="GO:0006508">
    <property type="term" value="P:proteolysis"/>
    <property type="evidence" value="ECO:0007669"/>
    <property type="project" value="InterPro"/>
</dbReference>
<name>A0A8H5G217_9AGAR</name>
<feature type="domain" description="Peptidase C14 caspase" evidence="2">
    <location>
        <begin position="28"/>
        <end position="304"/>
    </location>
</feature>
<dbReference type="Pfam" id="PF00656">
    <property type="entry name" value="Peptidase_C14"/>
    <property type="match status" value="1"/>
</dbReference>
<dbReference type="Gene3D" id="3.40.50.12660">
    <property type="match status" value="1"/>
</dbReference>
<accession>A0A8H5G217</accession>
<dbReference type="PANTHER" id="PTHR48104:SF30">
    <property type="entry name" value="METACASPASE-1"/>
    <property type="match status" value="1"/>
</dbReference>
<dbReference type="InterPro" id="IPR011600">
    <property type="entry name" value="Pept_C14_caspase"/>
</dbReference>
<evidence type="ECO:0000313" key="3">
    <source>
        <dbReference type="EMBL" id="KAF5356882.1"/>
    </source>
</evidence>
<evidence type="ECO:0000259" key="2">
    <source>
        <dbReference type="Pfam" id="PF00656"/>
    </source>
</evidence>
<protein>
    <recommendedName>
        <fullName evidence="2">Peptidase C14 caspase domain-containing protein</fullName>
    </recommendedName>
</protein>
<reference evidence="3 4" key="1">
    <citation type="journal article" date="2020" name="ISME J.">
        <title>Uncovering the hidden diversity of litter-decomposition mechanisms in mushroom-forming fungi.</title>
        <authorList>
            <person name="Floudas D."/>
            <person name="Bentzer J."/>
            <person name="Ahren D."/>
            <person name="Johansson T."/>
            <person name="Persson P."/>
            <person name="Tunlid A."/>
        </authorList>
    </citation>
    <scope>NUCLEOTIDE SEQUENCE [LARGE SCALE GENOMIC DNA]</scope>
    <source>
        <strain evidence="3 4">CBS 146.42</strain>
    </source>
</reference>
<dbReference type="GO" id="GO:0005737">
    <property type="term" value="C:cytoplasm"/>
    <property type="evidence" value="ECO:0007669"/>
    <property type="project" value="TreeGrafter"/>
</dbReference>
<sequence>MLTGLKYSDHASKTVAKDTGIPRDRQKRKKALLIGINYITLKKEHGRLLKGHDDVDIINKLLIQLYSYESKDITIMKDHDKTPGHLQPIKDNIIREVRNLVTDPIDRDEFFIYYAGHATQREERRQNTERDHQDEYLLPVDARNEKGEVVLDNAIIDDAVMDACTSGTILDLDHDECNEIIGWKSLYYRVVRSVLEVPPGVRSRFRTGIAEWLKDPIHICNRICNRKRSQMKANIICISACGDSQKLIELPDDKTLAGVYLQRVQEDNDKLRRSYDEEVKKYKKNMRRCLPERPPGADKPQITSIRPVRMGTILKL</sequence>
<proteinExistence type="inferred from homology"/>
<keyword evidence="4" id="KW-1185">Reference proteome</keyword>
<evidence type="ECO:0000256" key="1">
    <source>
        <dbReference type="ARBA" id="ARBA00009005"/>
    </source>
</evidence>
<dbReference type="GO" id="GO:0004197">
    <property type="term" value="F:cysteine-type endopeptidase activity"/>
    <property type="evidence" value="ECO:0007669"/>
    <property type="project" value="InterPro"/>
</dbReference>
<organism evidence="3 4">
    <name type="scientific">Leucocoprinus leucothites</name>
    <dbReference type="NCBI Taxonomy" id="201217"/>
    <lineage>
        <taxon>Eukaryota</taxon>
        <taxon>Fungi</taxon>
        <taxon>Dikarya</taxon>
        <taxon>Basidiomycota</taxon>
        <taxon>Agaricomycotina</taxon>
        <taxon>Agaricomycetes</taxon>
        <taxon>Agaricomycetidae</taxon>
        <taxon>Agaricales</taxon>
        <taxon>Agaricineae</taxon>
        <taxon>Agaricaceae</taxon>
        <taxon>Leucocoprinus</taxon>
    </lineage>
</organism>
<dbReference type="PANTHER" id="PTHR48104">
    <property type="entry name" value="METACASPASE-4"/>
    <property type="match status" value="1"/>
</dbReference>
<comment type="caution">
    <text evidence="3">The sequence shown here is derived from an EMBL/GenBank/DDBJ whole genome shotgun (WGS) entry which is preliminary data.</text>
</comment>
<gene>
    <name evidence="3" type="ORF">D9756_006835</name>
</gene>
<dbReference type="InterPro" id="IPR050452">
    <property type="entry name" value="Metacaspase"/>
</dbReference>
<dbReference type="OrthoDB" id="3223806at2759"/>
<comment type="similarity">
    <text evidence="1">Belongs to the peptidase C14B family.</text>
</comment>
<evidence type="ECO:0000313" key="4">
    <source>
        <dbReference type="Proteomes" id="UP000559027"/>
    </source>
</evidence>
<dbReference type="Proteomes" id="UP000559027">
    <property type="component" value="Unassembled WGS sequence"/>
</dbReference>